<dbReference type="AlphaFoldDB" id="A0A9X4LX84"/>
<reference evidence="3" key="1">
    <citation type="submission" date="2022-08" db="EMBL/GenBank/DDBJ databases">
        <title>Genome analysis of Corynebacteriales strain.</title>
        <authorList>
            <person name="Lee S.D."/>
        </authorList>
    </citation>
    <scope>NUCLEOTIDE SEQUENCE</scope>
    <source>
        <strain evidence="3">D3-21</strain>
    </source>
</reference>
<evidence type="ECO:0000313" key="3">
    <source>
        <dbReference type="EMBL" id="MDG3014068.1"/>
    </source>
</evidence>
<gene>
    <name evidence="3" type="ORF">NVS88_05790</name>
</gene>
<dbReference type="InterPro" id="IPR011042">
    <property type="entry name" value="6-blade_b-propeller_TolB-like"/>
</dbReference>
<evidence type="ECO:0000259" key="2">
    <source>
        <dbReference type="Pfam" id="PF07995"/>
    </source>
</evidence>
<feature type="region of interest" description="Disordered" evidence="1">
    <location>
        <begin position="348"/>
        <end position="374"/>
    </location>
</feature>
<feature type="domain" description="Glucose/Sorbosone dehydrogenase" evidence="2">
    <location>
        <begin position="82"/>
        <end position="266"/>
    </location>
</feature>
<dbReference type="SUPFAM" id="SSF63829">
    <property type="entry name" value="Calcium-dependent phosphotriesterase"/>
    <property type="match status" value="1"/>
</dbReference>
<evidence type="ECO:0000313" key="4">
    <source>
        <dbReference type="Proteomes" id="UP001152755"/>
    </source>
</evidence>
<name>A0A9X4LX84_9ACTN</name>
<dbReference type="InterPro" id="IPR012938">
    <property type="entry name" value="Glc/Sorbosone_DH"/>
</dbReference>
<keyword evidence="4" id="KW-1185">Reference proteome</keyword>
<dbReference type="Gene3D" id="2.120.10.30">
    <property type="entry name" value="TolB, C-terminal domain"/>
    <property type="match status" value="1"/>
</dbReference>
<protein>
    <submittedName>
        <fullName evidence="3">PQQ-dependent sugar dehydrogenase</fullName>
    </submittedName>
</protein>
<dbReference type="EMBL" id="JANRHA010000002">
    <property type="protein sequence ID" value="MDG3014068.1"/>
    <property type="molecule type" value="Genomic_DNA"/>
</dbReference>
<dbReference type="Proteomes" id="UP001152755">
    <property type="component" value="Unassembled WGS sequence"/>
</dbReference>
<dbReference type="Pfam" id="PF07995">
    <property type="entry name" value="GSDH"/>
    <property type="match status" value="1"/>
</dbReference>
<organism evidence="3 4">
    <name type="scientific">Speluncibacter jeojiensis</name>
    <dbReference type="NCBI Taxonomy" id="2710754"/>
    <lineage>
        <taxon>Bacteria</taxon>
        <taxon>Bacillati</taxon>
        <taxon>Actinomycetota</taxon>
        <taxon>Actinomycetes</taxon>
        <taxon>Mycobacteriales</taxon>
        <taxon>Speluncibacteraceae</taxon>
        <taxon>Speluncibacter</taxon>
    </lineage>
</organism>
<evidence type="ECO:0000256" key="1">
    <source>
        <dbReference type="SAM" id="MobiDB-lite"/>
    </source>
</evidence>
<feature type="region of interest" description="Disordered" evidence="1">
    <location>
        <begin position="26"/>
        <end position="66"/>
    </location>
</feature>
<comment type="caution">
    <text evidence="3">The sequence shown here is derived from an EMBL/GenBank/DDBJ whole genome shotgun (WGS) entry which is preliminary data.</text>
</comment>
<proteinExistence type="predicted"/>
<sequence>MTIFTACAMVSAGCAQFENADSGTFHPAPSFGAGAQVQPEVPSAPNPSPAPQPGQPKPPPPAPCVDPDPNVVATCLGSVGAVVVLPDGSGAVVGERDTGRILRVVPGRPPTQIAQIPVDAAGDGGLTALALSPTFDEDQLIYAYVTTSSDNRVVRVAPGDVPKTVYSGIPRGATGNAGALAFTGKQSLLVLTGDAGDPAAAKDPASLAGKLLRLTALTAGAQSSEPPPQQVSSGFGAAGGLCVDRSSGTAWVTDRGATQDRLQRVSPDGAAVSTVWTWPDRPGVAGCGASGDLVAIALTGAKEVAVITLDKDTGAVNGTPIPVAQNQYGRLGSADLGPDGTIWVGTVNKSGGDPGPTDDRVVRIPLPKPSGGRD</sequence>
<feature type="compositionally biased region" description="Pro residues" evidence="1">
    <location>
        <begin position="42"/>
        <end position="66"/>
    </location>
</feature>
<accession>A0A9X4LX84</accession>